<keyword evidence="2" id="KW-1185">Reference proteome</keyword>
<dbReference type="KEGG" id="tdl:TDEL_0F02060"/>
<evidence type="ECO:0000313" key="2">
    <source>
        <dbReference type="Proteomes" id="UP000005627"/>
    </source>
</evidence>
<reference evidence="1 2" key="1">
    <citation type="journal article" date="2011" name="Proc. Natl. Acad. Sci. U.S.A.">
        <title>Evolutionary erosion of yeast sex chromosomes by mating-type switching accidents.</title>
        <authorList>
            <person name="Gordon J.L."/>
            <person name="Armisen D."/>
            <person name="Proux-Wera E."/>
            <person name="Oheigeartaigh S.S."/>
            <person name="Byrne K.P."/>
            <person name="Wolfe K.H."/>
        </authorList>
    </citation>
    <scope>NUCLEOTIDE SEQUENCE [LARGE SCALE GENOMIC DNA]</scope>
    <source>
        <strain evidence="2">ATCC 10662 / CBS 1146 / NBRC 0425 / NCYC 2629 / NRRL Y-866</strain>
    </source>
</reference>
<dbReference type="RefSeq" id="XP_003682228.1">
    <property type="nucleotide sequence ID" value="XM_003682180.1"/>
</dbReference>
<dbReference type="InParanoid" id="G8ZWM3"/>
<evidence type="ECO:0000313" key="1">
    <source>
        <dbReference type="EMBL" id="CCE93017.1"/>
    </source>
</evidence>
<dbReference type="AlphaFoldDB" id="G8ZWM3"/>
<sequence length="66" mass="7933">MITQAGEWEYTFKLIRIRRGHKQELELELQRKHVLFPPILAGQFIPGSLEYIPLYHDDLSKRNKRN</sequence>
<gene>
    <name evidence="1" type="primary">TDEL0F02060</name>
    <name evidence="1" type="ORF">TDEL_0F02060</name>
</gene>
<dbReference type="HOGENOM" id="CLU_2832974_0_0_1"/>
<accession>G8ZWM3</accession>
<organism evidence="1 2">
    <name type="scientific">Torulaspora delbrueckii</name>
    <name type="common">Yeast</name>
    <name type="synonym">Candida colliculosa</name>
    <dbReference type="NCBI Taxonomy" id="4950"/>
    <lineage>
        <taxon>Eukaryota</taxon>
        <taxon>Fungi</taxon>
        <taxon>Dikarya</taxon>
        <taxon>Ascomycota</taxon>
        <taxon>Saccharomycotina</taxon>
        <taxon>Saccharomycetes</taxon>
        <taxon>Saccharomycetales</taxon>
        <taxon>Saccharomycetaceae</taxon>
        <taxon>Torulaspora</taxon>
    </lineage>
</organism>
<dbReference type="GeneID" id="11501477"/>
<dbReference type="OrthoDB" id="4039380at2759"/>
<proteinExistence type="predicted"/>
<protein>
    <submittedName>
        <fullName evidence="1">Uncharacterized protein</fullName>
    </submittedName>
</protein>
<name>G8ZWM3_TORDE</name>
<dbReference type="EMBL" id="HE616747">
    <property type="protein sequence ID" value="CCE93017.1"/>
    <property type="molecule type" value="Genomic_DNA"/>
</dbReference>
<dbReference type="Proteomes" id="UP000005627">
    <property type="component" value="Chromosome 6"/>
</dbReference>